<dbReference type="PANTHER" id="PTHR24291:SF50">
    <property type="entry name" value="BIFUNCTIONAL ALBAFLAVENONE MONOOXYGENASE_TERPENE SYNTHASE"/>
    <property type="match status" value="1"/>
</dbReference>
<comment type="caution">
    <text evidence="9">The sequence shown here is derived from an EMBL/GenBank/DDBJ whole genome shotgun (WGS) entry which is preliminary data.</text>
</comment>
<dbReference type="PROSITE" id="PS00086">
    <property type="entry name" value="CYTOCHROME_P450"/>
    <property type="match status" value="1"/>
</dbReference>
<evidence type="ECO:0000256" key="6">
    <source>
        <dbReference type="ARBA" id="ARBA00023033"/>
    </source>
</evidence>
<reference evidence="9 10" key="1">
    <citation type="journal article" date="2019" name="Int. J. Syst. Evol. Microbiol.">
        <title>The Global Catalogue of Microorganisms (GCM) 10K type strain sequencing project: providing services to taxonomists for standard genome sequencing and annotation.</title>
        <authorList>
            <consortium name="The Broad Institute Genomics Platform"/>
            <consortium name="The Broad Institute Genome Sequencing Center for Infectious Disease"/>
            <person name="Wu L."/>
            <person name="Ma J."/>
        </authorList>
    </citation>
    <scope>NUCLEOTIDE SEQUENCE [LARGE SCALE GENOMIC DNA]</scope>
    <source>
        <strain evidence="9 10">JCM 6922</strain>
    </source>
</reference>
<dbReference type="Proteomes" id="UP001500460">
    <property type="component" value="Unassembled WGS sequence"/>
</dbReference>
<protein>
    <recommendedName>
        <fullName evidence="11">Cytochrome P450</fullName>
    </recommendedName>
</protein>
<keyword evidence="3 7" id="KW-0479">Metal-binding</keyword>
<evidence type="ECO:0008006" key="11">
    <source>
        <dbReference type="Google" id="ProtNLM"/>
    </source>
</evidence>
<dbReference type="EMBL" id="BAAATK010000014">
    <property type="protein sequence ID" value="GAA2435768.1"/>
    <property type="molecule type" value="Genomic_DNA"/>
</dbReference>
<accession>A0ABN3JPQ8</accession>
<evidence type="ECO:0000256" key="3">
    <source>
        <dbReference type="ARBA" id="ARBA00022723"/>
    </source>
</evidence>
<proteinExistence type="inferred from homology"/>
<dbReference type="PANTHER" id="PTHR24291">
    <property type="entry name" value="CYTOCHROME P450 FAMILY 4"/>
    <property type="match status" value="1"/>
</dbReference>
<sequence length="121" mass="13474">MTRRAVTDTELGGYRIPAGTDIVYGPYAIQRDPQSYARPRESDPDRWLPERVEEVPKHAMNPFGVGNRKCPGGHVPMAQLTLITAALSAKYRLERAPGSDDTTRAGLTPRPRRLLPRPVAR</sequence>
<keyword evidence="2 7" id="KW-0349">Heme</keyword>
<feature type="compositionally biased region" description="Basic residues" evidence="8">
    <location>
        <begin position="110"/>
        <end position="121"/>
    </location>
</feature>
<keyword evidence="10" id="KW-1185">Reference proteome</keyword>
<evidence type="ECO:0000256" key="7">
    <source>
        <dbReference type="RuleBase" id="RU000461"/>
    </source>
</evidence>
<keyword evidence="6 7" id="KW-0503">Monooxygenase</keyword>
<organism evidence="9 10">
    <name type="scientific">Streptomyces glaucus</name>
    <dbReference type="NCBI Taxonomy" id="284029"/>
    <lineage>
        <taxon>Bacteria</taxon>
        <taxon>Bacillati</taxon>
        <taxon>Actinomycetota</taxon>
        <taxon>Actinomycetes</taxon>
        <taxon>Kitasatosporales</taxon>
        <taxon>Streptomycetaceae</taxon>
        <taxon>Streptomyces</taxon>
    </lineage>
</organism>
<name>A0ABN3JPQ8_9ACTN</name>
<keyword evidence="5 7" id="KW-0408">Iron</keyword>
<feature type="region of interest" description="Disordered" evidence="8">
    <location>
        <begin position="94"/>
        <end position="121"/>
    </location>
</feature>
<evidence type="ECO:0000313" key="9">
    <source>
        <dbReference type="EMBL" id="GAA2435768.1"/>
    </source>
</evidence>
<evidence type="ECO:0000256" key="2">
    <source>
        <dbReference type="ARBA" id="ARBA00022617"/>
    </source>
</evidence>
<evidence type="ECO:0000256" key="8">
    <source>
        <dbReference type="SAM" id="MobiDB-lite"/>
    </source>
</evidence>
<dbReference type="Pfam" id="PF00067">
    <property type="entry name" value="p450"/>
    <property type="match status" value="1"/>
</dbReference>
<dbReference type="PRINTS" id="PR00465">
    <property type="entry name" value="EP450IV"/>
</dbReference>
<gene>
    <name evidence="9" type="ORF">GCM10010421_26660</name>
</gene>
<dbReference type="InterPro" id="IPR017972">
    <property type="entry name" value="Cyt_P450_CS"/>
</dbReference>
<dbReference type="Gene3D" id="1.10.630.10">
    <property type="entry name" value="Cytochrome P450"/>
    <property type="match status" value="1"/>
</dbReference>
<dbReference type="InterPro" id="IPR002403">
    <property type="entry name" value="Cyt_P450_E_grp-IV"/>
</dbReference>
<dbReference type="InterPro" id="IPR050196">
    <property type="entry name" value="Cytochrome_P450_Monoox"/>
</dbReference>
<dbReference type="SUPFAM" id="SSF48264">
    <property type="entry name" value="Cytochrome P450"/>
    <property type="match status" value="1"/>
</dbReference>
<dbReference type="InterPro" id="IPR001128">
    <property type="entry name" value="Cyt_P450"/>
</dbReference>
<keyword evidence="4 7" id="KW-0560">Oxidoreductase</keyword>
<evidence type="ECO:0000256" key="5">
    <source>
        <dbReference type="ARBA" id="ARBA00023004"/>
    </source>
</evidence>
<evidence type="ECO:0000256" key="4">
    <source>
        <dbReference type="ARBA" id="ARBA00023002"/>
    </source>
</evidence>
<dbReference type="InterPro" id="IPR036396">
    <property type="entry name" value="Cyt_P450_sf"/>
</dbReference>
<evidence type="ECO:0000256" key="1">
    <source>
        <dbReference type="ARBA" id="ARBA00010617"/>
    </source>
</evidence>
<comment type="similarity">
    <text evidence="1 7">Belongs to the cytochrome P450 family.</text>
</comment>
<evidence type="ECO:0000313" key="10">
    <source>
        <dbReference type="Proteomes" id="UP001500460"/>
    </source>
</evidence>
<feature type="compositionally biased region" description="Basic and acidic residues" evidence="8">
    <location>
        <begin position="94"/>
        <end position="103"/>
    </location>
</feature>